<reference evidence="2 4" key="2">
    <citation type="submission" date="2018-06" db="EMBL/GenBank/DDBJ databases">
        <authorList>
            <consortium name="Pathogen Informatics"/>
            <person name="Doyle S."/>
        </authorList>
    </citation>
    <scope>NUCLEOTIDE SEQUENCE [LARGE SCALE GENOMIC DNA]</scope>
    <source>
        <strain evidence="2 4">NCTC11991</strain>
    </source>
</reference>
<accession>A0A378L7K7</accession>
<dbReference type="AlphaFoldDB" id="A0A378L7K7"/>
<sequence length="208" mass="22726">MQSKSEKKYEAVVLVKDSGGPAGPGHVSVTFVKKEEGGTPKKSHTSFFPGAFGSILTGLSFGSIPVLGQVEKNPEVDFKEANHVLRKEITKEEYKKGTATQDEFHKDTTTGKNVYAVFGTANPISEVVCDTYCKSHVEGDAFSGIPPEMERIAEKPEIHNCASSVTKVLKGSGLHSFSNPIIPTFFTQELKQHGFEEVDKKAMENIFK</sequence>
<dbReference type="OrthoDB" id="5647926at2"/>
<evidence type="ECO:0000313" key="4">
    <source>
        <dbReference type="Proteomes" id="UP000255110"/>
    </source>
</evidence>
<keyword evidence="3" id="KW-1185">Reference proteome</keyword>
<gene>
    <name evidence="1" type="ORF">Lstg_2102</name>
    <name evidence="2" type="ORF">NCTC11991_01657</name>
</gene>
<organism evidence="2 4">
    <name type="scientific">Legionella steigerwaltii</name>
    <dbReference type="NCBI Taxonomy" id="460"/>
    <lineage>
        <taxon>Bacteria</taxon>
        <taxon>Pseudomonadati</taxon>
        <taxon>Pseudomonadota</taxon>
        <taxon>Gammaproteobacteria</taxon>
        <taxon>Legionellales</taxon>
        <taxon>Legionellaceae</taxon>
        <taxon>Legionella</taxon>
    </lineage>
</organism>
<evidence type="ECO:0000313" key="2">
    <source>
        <dbReference type="EMBL" id="STY23055.1"/>
    </source>
</evidence>
<evidence type="ECO:0000313" key="3">
    <source>
        <dbReference type="Proteomes" id="UP000054820"/>
    </source>
</evidence>
<evidence type="ECO:0000313" key="1">
    <source>
        <dbReference type="EMBL" id="KTD77745.1"/>
    </source>
</evidence>
<dbReference type="EMBL" id="LNYZ01000013">
    <property type="protein sequence ID" value="KTD77745.1"/>
    <property type="molecule type" value="Genomic_DNA"/>
</dbReference>
<dbReference type="Proteomes" id="UP000255110">
    <property type="component" value="Unassembled WGS sequence"/>
</dbReference>
<name>A0A378L7K7_9GAMM</name>
<proteinExistence type="predicted"/>
<dbReference type="Proteomes" id="UP000054820">
    <property type="component" value="Unassembled WGS sequence"/>
</dbReference>
<reference evidence="1 3" key="1">
    <citation type="submission" date="2015-11" db="EMBL/GenBank/DDBJ databases">
        <title>Genomic analysis of 38 Legionella species identifies large and diverse effector repertoires.</title>
        <authorList>
            <person name="Burstein D."/>
            <person name="Amaro F."/>
            <person name="Zusman T."/>
            <person name="Lifshitz Z."/>
            <person name="Cohen O."/>
            <person name="Gilbert J.A."/>
            <person name="Pupko T."/>
            <person name="Shuman H.A."/>
            <person name="Segal G."/>
        </authorList>
    </citation>
    <scope>NUCLEOTIDE SEQUENCE [LARGE SCALE GENOMIC DNA]</scope>
    <source>
        <strain evidence="1 3">SC-18-C9</strain>
    </source>
</reference>
<protein>
    <submittedName>
        <fullName evidence="2">Uncharacterized protein</fullName>
    </submittedName>
</protein>
<dbReference type="EMBL" id="UGOY01000001">
    <property type="protein sequence ID" value="STY23055.1"/>
    <property type="molecule type" value="Genomic_DNA"/>
</dbReference>
<dbReference type="RefSeq" id="WP_058477636.1">
    <property type="nucleotide sequence ID" value="NZ_CAAAIO010000001.1"/>
</dbReference>